<keyword evidence="7" id="KW-1185">Reference proteome</keyword>
<comment type="caution">
    <text evidence="6">The sequence shown here is derived from an EMBL/GenBank/DDBJ whole genome shotgun (WGS) entry which is preliminary data.</text>
</comment>
<evidence type="ECO:0000259" key="5">
    <source>
        <dbReference type="PROSITE" id="PS50110"/>
    </source>
</evidence>
<feature type="domain" description="Response regulatory" evidence="5">
    <location>
        <begin position="3"/>
        <end position="120"/>
    </location>
</feature>
<dbReference type="RefSeq" id="WP_190885624.1">
    <property type="nucleotide sequence ID" value="NZ_JACWZY010000002.1"/>
</dbReference>
<dbReference type="Pfam" id="PF00196">
    <property type="entry name" value="GerE"/>
    <property type="match status" value="1"/>
</dbReference>
<dbReference type="SMART" id="SM00448">
    <property type="entry name" value="REC"/>
    <property type="match status" value="1"/>
</dbReference>
<feature type="domain" description="HTH luxR-type" evidence="4">
    <location>
        <begin position="142"/>
        <end position="207"/>
    </location>
</feature>
<reference evidence="6" key="1">
    <citation type="submission" date="2020-09" db="EMBL/GenBank/DDBJ databases">
        <authorList>
            <person name="Kim M.K."/>
        </authorList>
    </citation>
    <scope>NUCLEOTIDE SEQUENCE</scope>
    <source>
        <strain evidence="6">BT702</strain>
    </source>
</reference>
<evidence type="ECO:0000259" key="4">
    <source>
        <dbReference type="PROSITE" id="PS50043"/>
    </source>
</evidence>
<name>A0A927AMH0_9BACT</name>
<protein>
    <submittedName>
        <fullName evidence="6">Response regulator transcription factor</fullName>
    </submittedName>
</protein>
<dbReference type="PROSITE" id="PS50110">
    <property type="entry name" value="RESPONSE_REGULATORY"/>
    <property type="match status" value="1"/>
</dbReference>
<dbReference type="CDD" id="cd17535">
    <property type="entry name" value="REC_NarL-like"/>
    <property type="match status" value="1"/>
</dbReference>
<dbReference type="PRINTS" id="PR00038">
    <property type="entry name" value="HTHLUXR"/>
</dbReference>
<dbReference type="InterPro" id="IPR039420">
    <property type="entry name" value="WalR-like"/>
</dbReference>
<dbReference type="SMART" id="SM00421">
    <property type="entry name" value="HTH_LUXR"/>
    <property type="match status" value="1"/>
</dbReference>
<accession>A0A927AMH0</accession>
<dbReference type="CDD" id="cd06170">
    <property type="entry name" value="LuxR_C_like"/>
    <property type="match status" value="1"/>
</dbReference>
<dbReference type="GO" id="GO:0000160">
    <property type="term" value="P:phosphorelay signal transduction system"/>
    <property type="evidence" value="ECO:0007669"/>
    <property type="project" value="InterPro"/>
</dbReference>
<evidence type="ECO:0000313" key="6">
    <source>
        <dbReference type="EMBL" id="MBD2699779.1"/>
    </source>
</evidence>
<dbReference type="InterPro" id="IPR000792">
    <property type="entry name" value="Tscrpt_reg_LuxR_C"/>
</dbReference>
<dbReference type="SUPFAM" id="SSF46894">
    <property type="entry name" value="C-terminal effector domain of the bipartite response regulators"/>
    <property type="match status" value="1"/>
</dbReference>
<dbReference type="InterPro" id="IPR001789">
    <property type="entry name" value="Sig_transdc_resp-reg_receiver"/>
</dbReference>
<gene>
    <name evidence="6" type="ORF">IC229_03965</name>
</gene>
<dbReference type="InterPro" id="IPR011006">
    <property type="entry name" value="CheY-like_superfamily"/>
</dbReference>
<feature type="modified residue" description="4-aspartylphosphate" evidence="3">
    <location>
        <position position="55"/>
    </location>
</feature>
<dbReference type="Proteomes" id="UP000598820">
    <property type="component" value="Unassembled WGS sequence"/>
</dbReference>
<dbReference type="PANTHER" id="PTHR43214:SF43">
    <property type="entry name" value="TWO-COMPONENT RESPONSE REGULATOR"/>
    <property type="match status" value="1"/>
</dbReference>
<dbReference type="SUPFAM" id="SSF52172">
    <property type="entry name" value="CheY-like"/>
    <property type="match status" value="1"/>
</dbReference>
<dbReference type="PROSITE" id="PS00622">
    <property type="entry name" value="HTH_LUXR_1"/>
    <property type="match status" value="1"/>
</dbReference>
<dbReference type="GO" id="GO:0003677">
    <property type="term" value="F:DNA binding"/>
    <property type="evidence" value="ECO:0007669"/>
    <property type="project" value="UniProtKB-KW"/>
</dbReference>
<dbReference type="PANTHER" id="PTHR43214">
    <property type="entry name" value="TWO-COMPONENT RESPONSE REGULATOR"/>
    <property type="match status" value="1"/>
</dbReference>
<dbReference type="InterPro" id="IPR016032">
    <property type="entry name" value="Sig_transdc_resp-reg_C-effctor"/>
</dbReference>
<evidence type="ECO:0000256" key="3">
    <source>
        <dbReference type="PROSITE-ProRule" id="PRU00169"/>
    </source>
</evidence>
<evidence type="ECO:0000256" key="2">
    <source>
        <dbReference type="ARBA" id="ARBA00023125"/>
    </source>
</evidence>
<dbReference type="GO" id="GO:0006355">
    <property type="term" value="P:regulation of DNA-templated transcription"/>
    <property type="evidence" value="ECO:0007669"/>
    <property type="project" value="InterPro"/>
</dbReference>
<dbReference type="PROSITE" id="PS50043">
    <property type="entry name" value="HTH_LUXR_2"/>
    <property type="match status" value="1"/>
</dbReference>
<evidence type="ECO:0000256" key="1">
    <source>
        <dbReference type="ARBA" id="ARBA00022553"/>
    </source>
</evidence>
<organism evidence="6 7">
    <name type="scientific">Spirosoma profusum</name>
    <dbReference type="NCBI Taxonomy" id="2771354"/>
    <lineage>
        <taxon>Bacteria</taxon>
        <taxon>Pseudomonadati</taxon>
        <taxon>Bacteroidota</taxon>
        <taxon>Cytophagia</taxon>
        <taxon>Cytophagales</taxon>
        <taxon>Cytophagaceae</taxon>
        <taxon>Spirosoma</taxon>
    </lineage>
</organism>
<dbReference type="AlphaFoldDB" id="A0A927AMH0"/>
<dbReference type="Pfam" id="PF00072">
    <property type="entry name" value="Response_reg"/>
    <property type="match status" value="1"/>
</dbReference>
<dbReference type="Gene3D" id="3.40.50.2300">
    <property type="match status" value="1"/>
</dbReference>
<evidence type="ECO:0000313" key="7">
    <source>
        <dbReference type="Proteomes" id="UP000598820"/>
    </source>
</evidence>
<sequence>MIKLILADDHQLVRRGFRSLLESLDFVEVVGEASNGQEVIDLLRSGKHAQVVLMDVEMPMLDGISATEQISRDFLGVSIIMLTMLNVREVIQAAVGKGAKGFLFKNASQTELSEAIRRVAEGGTYFTSEVASILLNTSQQPTNSLLTQLSEREVEILKLVAEGYSSTEIGEKLFISPRTVDTHRNNLIQKLNVNGIVGLVRFAIQQKLVG</sequence>
<keyword evidence="1 3" id="KW-0597">Phosphoprotein</keyword>
<dbReference type="EMBL" id="JACWZY010000002">
    <property type="protein sequence ID" value="MBD2699779.1"/>
    <property type="molecule type" value="Genomic_DNA"/>
</dbReference>
<dbReference type="InterPro" id="IPR058245">
    <property type="entry name" value="NreC/VraR/RcsB-like_REC"/>
</dbReference>
<proteinExistence type="predicted"/>
<keyword evidence="2" id="KW-0238">DNA-binding</keyword>